<dbReference type="RefSeq" id="WP_114661147.1">
    <property type="nucleotide sequence ID" value="NZ_CP031194.1"/>
</dbReference>
<sequence>MSADRLTEAARPPALGPIDRAVLDVLAGRDVVGTAHRSGVEPTNLADAVEVFRQAGHAALAEQAAVTDWWQVRIEFTEWANAEQTAVNHLEPLLRGAEGSGAISAWWFTRKHPCWRLRLRIKPGIGVRTDLGVALDHLVEGGHLRRWWPGIYEPESAAFGGRAGMSAAHRLFVADSREIVALARRDDVALGRRELSVMLCVIMMRAAGLEWYEQGDVWDRVIGEEQRSAVGDIPKERLREMAEHLRVLLLADTSADGPALAYGGPLAPVAAWAEAFRGTGLALAEAVHSGSLDRGLRRVLALHIIFHWNRLGLSIGQQSALAWAARTAILDPRWPVTTTA</sequence>
<accession>A0A345HSZ6</accession>
<dbReference type="Pfam" id="PF14028">
    <property type="entry name" value="Lant_dehydr_C"/>
    <property type="match status" value="1"/>
</dbReference>
<dbReference type="GO" id="GO:0008168">
    <property type="term" value="F:methyltransferase activity"/>
    <property type="evidence" value="ECO:0007669"/>
    <property type="project" value="UniProtKB-KW"/>
</dbReference>
<organism evidence="2 3">
    <name type="scientific">Streptomyces paludis</name>
    <dbReference type="NCBI Taxonomy" id="2282738"/>
    <lineage>
        <taxon>Bacteria</taxon>
        <taxon>Bacillati</taxon>
        <taxon>Actinomycetota</taxon>
        <taxon>Actinomycetes</taxon>
        <taxon>Kitasatosporales</taxon>
        <taxon>Streptomycetaceae</taxon>
        <taxon>Streptomyces</taxon>
    </lineage>
</organism>
<dbReference type="KEGG" id="spad:DVK44_21610"/>
<evidence type="ECO:0000259" key="1">
    <source>
        <dbReference type="Pfam" id="PF14028"/>
    </source>
</evidence>
<dbReference type="InterPro" id="IPR023809">
    <property type="entry name" value="Thiopep_bacteriocin_synth_dom"/>
</dbReference>
<keyword evidence="2" id="KW-0808">Transferase</keyword>
<dbReference type="Proteomes" id="UP000253868">
    <property type="component" value="Chromosome"/>
</dbReference>
<dbReference type="OrthoDB" id="4678170at2"/>
<reference evidence="3" key="1">
    <citation type="submission" date="2018-07" db="EMBL/GenBank/DDBJ databases">
        <authorList>
            <person name="Zhao J."/>
        </authorList>
    </citation>
    <scope>NUCLEOTIDE SEQUENCE [LARGE SCALE GENOMIC DNA]</scope>
    <source>
        <strain evidence="3">GSSD-12</strain>
    </source>
</reference>
<dbReference type="GO" id="GO:0032259">
    <property type="term" value="P:methylation"/>
    <property type="evidence" value="ECO:0007669"/>
    <property type="project" value="UniProtKB-KW"/>
</dbReference>
<evidence type="ECO:0000313" key="3">
    <source>
        <dbReference type="Proteomes" id="UP000253868"/>
    </source>
</evidence>
<name>A0A345HSZ6_9ACTN</name>
<keyword evidence="2" id="KW-0489">Methyltransferase</keyword>
<proteinExistence type="predicted"/>
<feature type="domain" description="Thiopeptide-type bacteriocin biosynthesis" evidence="1">
    <location>
        <begin position="69"/>
        <end position="327"/>
    </location>
</feature>
<dbReference type="AlphaFoldDB" id="A0A345HSZ6"/>
<evidence type="ECO:0000313" key="2">
    <source>
        <dbReference type="EMBL" id="AXG79820.1"/>
    </source>
</evidence>
<keyword evidence="3" id="KW-1185">Reference proteome</keyword>
<protein>
    <submittedName>
        <fullName evidence="2">Methyltransferase</fullName>
    </submittedName>
</protein>
<gene>
    <name evidence="2" type="ORF">DVK44_21610</name>
</gene>
<dbReference type="EMBL" id="CP031194">
    <property type="protein sequence ID" value="AXG79820.1"/>
    <property type="molecule type" value="Genomic_DNA"/>
</dbReference>
<dbReference type="NCBIfam" id="TIGR03891">
    <property type="entry name" value="thiopep_ocin"/>
    <property type="match status" value="1"/>
</dbReference>